<dbReference type="InterPro" id="IPR036890">
    <property type="entry name" value="HATPase_C_sf"/>
</dbReference>
<evidence type="ECO:0000313" key="15">
    <source>
        <dbReference type="EMBL" id="SFN28490.1"/>
    </source>
</evidence>
<keyword evidence="10 12" id="KW-1133">Transmembrane helix</keyword>
<dbReference type="SUPFAM" id="SSF47384">
    <property type="entry name" value="Homodimeric domain of signal transducing histidine kinase"/>
    <property type="match status" value="1"/>
</dbReference>
<protein>
    <recommendedName>
        <fullName evidence="3">histidine kinase</fullName>
        <ecNumber evidence="3">2.7.13.3</ecNumber>
    </recommendedName>
</protein>
<dbReference type="InterPro" id="IPR003661">
    <property type="entry name" value="HisK_dim/P_dom"/>
</dbReference>
<dbReference type="SUPFAM" id="SSF55874">
    <property type="entry name" value="ATPase domain of HSP90 chaperone/DNA topoisomerase II/histidine kinase"/>
    <property type="match status" value="1"/>
</dbReference>
<dbReference type="InterPro" id="IPR003594">
    <property type="entry name" value="HATPase_dom"/>
</dbReference>
<dbReference type="RefSeq" id="WP_092004544.1">
    <property type="nucleotide sequence ID" value="NZ_FOUR01000006.1"/>
</dbReference>
<dbReference type="Gene3D" id="1.10.287.130">
    <property type="match status" value="1"/>
</dbReference>
<dbReference type="AlphaFoldDB" id="A0A1I4XT87"/>
<evidence type="ECO:0000256" key="9">
    <source>
        <dbReference type="ARBA" id="ARBA00022840"/>
    </source>
</evidence>
<feature type="transmembrane region" description="Helical" evidence="12">
    <location>
        <begin position="150"/>
        <end position="173"/>
    </location>
</feature>
<keyword evidence="8 15" id="KW-0418">Kinase</keyword>
<evidence type="ECO:0000256" key="7">
    <source>
        <dbReference type="ARBA" id="ARBA00022741"/>
    </source>
</evidence>
<evidence type="ECO:0000256" key="4">
    <source>
        <dbReference type="ARBA" id="ARBA00022553"/>
    </source>
</evidence>
<dbReference type="Proteomes" id="UP000199339">
    <property type="component" value="Unassembled WGS sequence"/>
</dbReference>
<dbReference type="PANTHER" id="PTHR45436">
    <property type="entry name" value="SENSOR HISTIDINE KINASE YKOH"/>
    <property type="match status" value="1"/>
</dbReference>
<dbReference type="Pfam" id="PF02518">
    <property type="entry name" value="HATPase_c"/>
    <property type="match status" value="1"/>
</dbReference>
<keyword evidence="9" id="KW-0067">ATP-binding</keyword>
<proteinExistence type="predicted"/>
<dbReference type="EMBL" id="FOUR01000006">
    <property type="protein sequence ID" value="SFN28490.1"/>
    <property type="molecule type" value="Genomic_DNA"/>
</dbReference>
<comment type="subcellular location">
    <subcellularLocation>
        <location evidence="2">Membrane</location>
        <topology evidence="2">Multi-pass membrane protein</topology>
    </subcellularLocation>
</comment>
<gene>
    <name evidence="15" type="ORF">SAMN04487961_2702</name>
</gene>
<evidence type="ECO:0000256" key="3">
    <source>
        <dbReference type="ARBA" id="ARBA00012438"/>
    </source>
</evidence>
<keyword evidence="4" id="KW-0597">Phosphoprotein</keyword>
<evidence type="ECO:0000256" key="1">
    <source>
        <dbReference type="ARBA" id="ARBA00000085"/>
    </source>
</evidence>
<dbReference type="Gene3D" id="3.30.565.10">
    <property type="entry name" value="Histidine kinase-like ATPase, C-terminal domain"/>
    <property type="match status" value="1"/>
</dbReference>
<keyword evidence="16" id="KW-1185">Reference proteome</keyword>
<feature type="transmembrane region" description="Helical" evidence="12">
    <location>
        <begin position="12"/>
        <end position="34"/>
    </location>
</feature>
<dbReference type="InterPro" id="IPR013727">
    <property type="entry name" value="2CSK_N"/>
</dbReference>
<dbReference type="SMART" id="SM00388">
    <property type="entry name" value="HisKA"/>
    <property type="match status" value="1"/>
</dbReference>
<keyword evidence="5" id="KW-0808">Transferase</keyword>
<dbReference type="InterPro" id="IPR003660">
    <property type="entry name" value="HAMP_dom"/>
</dbReference>
<dbReference type="InterPro" id="IPR050428">
    <property type="entry name" value="TCS_sensor_his_kinase"/>
</dbReference>
<keyword evidence="12" id="KW-0472">Membrane</keyword>
<dbReference type="SMART" id="SM00387">
    <property type="entry name" value="HATPase_c"/>
    <property type="match status" value="1"/>
</dbReference>
<organism evidence="15 16">
    <name type="scientific">Marinobacter pelagius</name>
    <dbReference type="NCBI Taxonomy" id="379482"/>
    <lineage>
        <taxon>Bacteria</taxon>
        <taxon>Pseudomonadati</taxon>
        <taxon>Pseudomonadota</taxon>
        <taxon>Gammaproteobacteria</taxon>
        <taxon>Pseudomonadales</taxon>
        <taxon>Marinobacteraceae</taxon>
        <taxon>Marinobacter</taxon>
    </lineage>
</organism>
<dbReference type="GO" id="GO:0005524">
    <property type="term" value="F:ATP binding"/>
    <property type="evidence" value="ECO:0007669"/>
    <property type="project" value="UniProtKB-KW"/>
</dbReference>
<keyword evidence="11" id="KW-0902">Two-component regulatory system</keyword>
<feature type="domain" description="Histidine kinase" evidence="13">
    <location>
        <begin position="234"/>
        <end position="440"/>
    </location>
</feature>
<dbReference type="EC" id="2.7.13.3" evidence="3"/>
<evidence type="ECO:0000256" key="2">
    <source>
        <dbReference type="ARBA" id="ARBA00004141"/>
    </source>
</evidence>
<dbReference type="OrthoDB" id="9809766at2"/>
<reference evidence="16" key="1">
    <citation type="submission" date="2016-10" db="EMBL/GenBank/DDBJ databases">
        <authorList>
            <person name="Varghese N."/>
            <person name="Submissions S."/>
        </authorList>
    </citation>
    <scope>NUCLEOTIDE SEQUENCE [LARGE SCALE GENOMIC DNA]</scope>
    <source>
        <strain evidence="16">CGMCC 1.6775</strain>
    </source>
</reference>
<dbReference type="CDD" id="cd00082">
    <property type="entry name" value="HisKA"/>
    <property type="match status" value="1"/>
</dbReference>
<evidence type="ECO:0000259" key="14">
    <source>
        <dbReference type="PROSITE" id="PS50885"/>
    </source>
</evidence>
<evidence type="ECO:0000256" key="12">
    <source>
        <dbReference type="SAM" id="Phobius"/>
    </source>
</evidence>
<dbReference type="GO" id="GO:0000155">
    <property type="term" value="F:phosphorelay sensor kinase activity"/>
    <property type="evidence" value="ECO:0007669"/>
    <property type="project" value="InterPro"/>
</dbReference>
<evidence type="ECO:0000259" key="13">
    <source>
        <dbReference type="PROSITE" id="PS50109"/>
    </source>
</evidence>
<evidence type="ECO:0000256" key="6">
    <source>
        <dbReference type="ARBA" id="ARBA00022692"/>
    </source>
</evidence>
<dbReference type="GO" id="GO:0005886">
    <property type="term" value="C:plasma membrane"/>
    <property type="evidence" value="ECO:0007669"/>
    <property type="project" value="TreeGrafter"/>
</dbReference>
<dbReference type="PROSITE" id="PS50885">
    <property type="entry name" value="HAMP"/>
    <property type="match status" value="1"/>
</dbReference>
<evidence type="ECO:0000256" key="10">
    <source>
        <dbReference type="ARBA" id="ARBA00022989"/>
    </source>
</evidence>
<keyword evidence="7" id="KW-0547">Nucleotide-binding</keyword>
<dbReference type="InterPro" id="IPR036097">
    <property type="entry name" value="HisK_dim/P_sf"/>
</dbReference>
<evidence type="ECO:0000313" key="16">
    <source>
        <dbReference type="Proteomes" id="UP000199339"/>
    </source>
</evidence>
<dbReference type="PANTHER" id="PTHR45436:SF14">
    <property type="entry name" value="SENSOR PROTEIN QSEC"/>
    <property type="match status" value="1"/>
</dbReference>
<dbReference type="Pfam" id="PF00512">
    <property type="entry name" value="HisKA"/>
    <property type="match status" value="1"/>
</dbReference>
<sequence>MSRNSSLQKRLGIGLTLGATVLWLLGVAASGLVAQHEMNEVFDSALEETAQRILPLAVTDILNRESNTGNRTAPALKEHDEYLTYVVRDRQGNLLLQSHDADPGIFAALPREGFTNTSTHRIYGASAVSDTLYIEVAEPLAHRREAALEAGIALLVPLFVLIPVSLFGIWWVVRLSLRPVIEFQHSIEARGASDLSPVNKDRLPEEFEPTAVAVNRLLERLNRALDAERSFTANSAHELRTPLATALAKVQRLKTQLEDQHLKKNVVEVEQALRGLSTLSGKLLELAKAEGGGALSQQPHDLVPILAMISRDFEPLAPGRIRLTVPDHKVNSLLDPDAFAILARNLIENAMKHGSVQQPVDVIMTDDGRMRVCNGGDIVPPDQLAVLRNRFSRHDTRAAGSGLGLAIADAIASGAGMTLHLRSPATGRADGFEVELNVTDAGRNPGPCT</sequence>
<evidence type="ECO:0000256" key="8">
    <source>
        <dbReference type="ARBA" id="ARBA00022777"/>
    </source>
</evidence>
<dbReference type="Pfam" id="PF08521">
    <property type="entry name" value="2CSK_N"/>
    <property type="match status" value="1"/>
</dbReference>
<keyword evidence="6 12" id="KW-0812">Transmembrane</keyword>
<comment type="catalytic activity">
    <reaction evidence="1">
        <text>ATP + protein L-histidine = ADP + protein N-phospho-L-histidine.</text>
        <dbReference type="EC" id="2.7.13.3"/>
    </reaction>
</comment>
<dbReference type="InterPro" id="IPR005467">
    <property type="entry name" value="His_kinase_dom"/>
</dbReference>
<feature type="domain" description="HAMP" evidence="14">
    <location>
        <begin position="174"/>
        <end position="226"/>
    </location>
</feature>
<dbReference type="PROSITE" id="PS50109">
    <property type="entry name" value="HIS_KIN"/>
    <property type="match status" value="1"/>
</dbReference>
<accession>A0A1I4XT87</accession>
<name>A0A1I4XT87_9GAMM</name>
<dbReference type="Gene3D" id="1.20.5.1040">
    <property type="entry name" value="Sensor protein qsec"/>
    <property type="match status" value="1"/>
</dbReference>
<evidence type="ECO:0000256" key="11">
    <source>
        <dbReference type="ARBA" id="ARBA00023012"/>
    </source>
</evidence>
<evidence type="ECO:0000256" key="5">
    <source>
        <dbReference type="ARBA" id="ARBA00022679"/>
    </source>
</evidence>